<evidence type="ECO:0000313" key="3">
    <source>
        <dbReference type="Proteomes" id="UP000510886"/>
    </source>
</evidence>
<reference evidence="2 3" key="1">
    <citation type="submission" date="2020-01" db="EMBL/GenBank/DDBJ databases">
        <title>Complete and circular genome sequences of six lactobacillus isolates from horses.</title>
        <authorList>
            <person name="Hassan H.M."/>
        </authorList>
    </citation>
    <scope>NUCLEOTIDE SEQUENCE [LARGE SCALE GENOMIC DNA]</scope>
    <source>
        <strain evidence="2 3">1A</strain>
    </source>
</reference>
<evidence type="ECO:0000313" key="2">
    <source>
        <dbReference type="EMBL" id="QLL78173.1"/>
    </source>
</evidence>
<feature type="compositionally biased region" description="Polar residues" evidence="1">
    <location>
        <begin position="147"/>
        <end position="180"/>
    </location>
</feature>
<dbReference type="KEGG" id="lsw:GTO87_05895"/>
<dbReference type="EMBL" id="CP047418">
    <property type="protein sequence ID" value="QLL78173.1"/>
    <property type="molecule type" value="Genomic_DNA"/>
</dbReference>
<dbReference type="InterPro" id="IPR007499">
    <property type="entry name" value="ERF_bacteria_virus"/>
</dbReference>
<evidence type="ECO:0000256" key="1">
    <source>
        <dbReference type="SAM" id="MobiDB-lite"/>
    </source>
</evidence>
<name>A0A7H9EKC9_9LACO</name>
<protein>
    <submittedName>
        <fullName evidence="2">Uncharacterized protein</fullName>
    </submittedName>
</protein>
<sequence length="257" mass="28706">MERVRGGLSMTENIKEQAALFEALHKFREQLRQPAKDGDNTFFKSGYVTLEGVIEAIDNAIKDTGLAYYQQTSSDEKGRVYVETIVTHKDGGFIKSKPMSLPPKKNDAQGQGSSITYARRYQLAAMFGIASDKDDDGNAAVDNGNKTRNNGYQRKNNGNRNNYTQHQSNPNQGAPTPQISQSLKNEYNGMLKRLNEIYPEAERAAIEGSIKRMAFNNKQYQMKNNSDYQKAIEAARDKLGEEGYVEETTLDGQGQPA</sequence>
<dbReference type="Proteomes" id="UP000510886">
    <property type="component" value="Chromosome"/>
</dbReference>
<proteinExistence type="predicted"/>
<dbReference type="AlphaFoldDB" id="A0A7H9EKC9"/>
<gene>
    <name evidence="2" type="ORF">GTO87_05895</name>
</gene>
<accession>A0A7H9EKC9</accession>
<feature type="region of interest" description="Disordered" evidence="1">
    <location>
        <begin position="132"/>
        <end position="180"/>
    </location>
</feature>
<dbReference type="Pfam" id="PF04404">
    <property type="entry name" value="ERF"/>
    <property type="match status" value="1"/>
</dbReference>
<organism evidence="2 3">
    <name type="scientific">Ligilactobacillus saerimneri</name>
    <dbReference type="NCBI Taxonomy" id="228229"/>
    <lineage>
        <taxon>Bacteria</taxon>
        <taxon>Bacillati</taxon>
        <taxon>Bacillota</taxon>
        <taxon>Bacilli</taxon>
        <taxon>Lactobacillales</taxon>
        <taxon>Lactobacillaceae</taxon>
        <taxon>Ligilactobacillus</taxon>
    </lineage>
</organism>